<dbReference type="AlphaFoldDB" id="K0RIN5"/>
<feature type="region of interest" description="Disordered" evidence="1">
    <location>
        <begin position="1"/>
        <end position="99"/>
    </location>
</feature>
<dbReference type="Proteomes" id="UP000266841">
    <property type="component" value="Unassembled WGS sequence"/>
</dbReference>
<feature type="compositionally biased region" description="Low complexity" evidence="1">
    <location>
        <begin position="67"/>
        <end position="93"/>
    </location>
</feature>
<evidence type="ECO:0000256" key="1">
    <source>
        <dbReference type="SAM" id="MobiDB-lite"/>
    </source>
</evidence>
<comment type="caution">
    <text evidence="2">The sequence shown here is derived from an EMBL/GenBank/DDBJ whole genome shotgun (WGS) entry which is preliminary data.</text>
</comment>
<protein>
    <submittedName>
        <fullName evidence="2">Uncharacterized protein</fullName>
    </submittedName>
</protein>
<name>K0RIN5_THAOC</name>
<dbReference type="EMBL" id="AGNL01037521">
    <property type="protein sequence ID" value="EJK53573.1"/>
    <property type="molecule type" value="Genomic_DNA"/>
</dbReference>
<keyword evidence="3" id="KW-1185">Reference proteome</keyword>
<feature type="compositionally biased region" description="Low complexity" evidence="1">
    <location>
        <begin position="1"/>
        <end position="10"/>
    </location>
</feature>
<evidence type="ECO:0000313" key="3">
    <source>
        <dbReference type="Proteomes" id="UP000266841"/>
    </source>
</evidence>
<sequence>TDPAGSSATGDAGGAGRDPSPSADLVGRGERVSTAEALSAEPTDDGVPADGAEAADLGVSPPPPVDGVPTGADDAADLGVSPTRSPSSVPTGSYVSSCR</sequence>
<feature type="non-terminal residue" evidence="2">
    <location>
        <position position="1"/>
    </location>
</feature>
<accession>K0RIN5</accession>
<evidence type="ECO:0000313" key="2">
    <source>
        <dbReference type="EMBL" id="EJK53573.1"/>
    </source>
</evidence>
<proteinExistence type="predicted"/>
<reference evidence="2 3" key="1">
    <citation type="journal article" date="2012" name="Genome Biol.">
        <title>Genome and low-iron response of an oceanic diatom adapted to chronic iron limitation.</title>
        <authorList>
            <person name="Lommer M."/>
            <person name="Specht M."/>
            <person name="Roy A.S."/>
            <person name="Kraemer L."/>
            <person name="Andreson R."/>
            <person name="Gutowska M.A."/>
            <person name="Wolf J."/>
            <person name="Bergner S.V."/>
            <person name="Schilhabel M.B."/>
            <person name="Klostermeier U.C."/>
            <person name="Beiko R.G."/>
            <person name="Rosenstiel P."/>
            <person name="Hippler M."/>
            <person name="Laroche J."/>
        </authorList>
    </citation>
    <scope>NUCLEOTIDE SEQUENCE [LARGE SCALE GENOMIC DNA]</scope>
    <source>
        <strain evidence="2 3">CCMP1005</strain>
    </source>
</reference>
<gene>
    <name evidence="2" type="ORF">THAOC_26964</name>
</gene>
<organism evidence="2 3">
    <name type="scientific">Thalassiosira oceanica</name>
    <name type="common">Marine diatom</name>
    <dbReference type="NCBI Taxonomy" id="159749"/>
    <lineage>
        <taxon>Eukaryota</taxon>
        <taxon>Sar</taxon>
        <taxon>Stramenopiles</taxon>
        <taxon>Ochrophyta</taxon>
        <taxon>Bacillariophyta</taxon>
        <taxon>Coscinodiscophyceae</taxon>
        <taxon>Thalassiosirophycidae</taxon>
        <taxon>Thalassiosirales</taxon>
        <taxon>Thalassiosiraceae</taxon>
        <taxon>Thalassiosira</taxon>
    </lineage>
</organism>